<organism evidence="5 6">
    <name type="scientific">Candidatus Nitrospira nitrosa</name>
    <dbReference type="NCBI Taxonomy" id="1742972"/>
    <lineage>
        <taxon>Bacteria</taxon>
        <taxon>Pseudomonadati</taxon>
        <taxon>Nitrospirota</taxon>
        <taxon>Nitrospiria</taxon>
        <taxon>Nitrospirales</taxon>
        <taxon>Nitrospiraceae</taxon>
        <taxon>Nitrospira</taxon>
    </lineage>
</organism>
<keyword evidence="4" id="KW-0472">Membrane</keyword>
<comment type="subcellular location">
    <subcellularLocation>
        <location evidence="1">Cell envelope</location>
    </subcellularLocation>
</comment>
<dbReference type="PANTHER" id="PTHR32347:SF23">
    <property type="entry name" value="BLL5650 PROTEIN"/>
    <property type="match status" value="1"/>
</dbReference>
<evidence type="ECO:0000256" key="2">
    <source>
        <dbReference type="ARBA" id="ARBA00023054"/>
    </source>
</evidence>
<reference evidence="5 6" key="1">
    <citation type="submission" date="2015-10" db="EMBL/GenBank/DDBJ databases">
        <authorList>
            <person name="Gilbert D.G."/>
        </authorList>
    </citation>
    <scope>NUCLEOTIDE SEQUENCE [LARGE SCALE GENOMIC DNA]</scope>
    <source>
        <strain evidence="5">COMA1</strain>
    </source>
</reference>
<evidence type="ECO:0000313" key="6">
    <source>
        <dbReference type="Proteomes" id="UP000199032"/>
    </source>
</evidence>
<dbReference type="EMBL" id="CZQA01000001">
    <property type="protein sequence ID" value="CUS32412.1"/>
    <property type="molecule type" value="Genomic_DNA"/>
</dbReference>
<evidence type="ECO:0000256" key="3">
    <source>
        <dbReference type="SAM" id="Coils"/>
    </source>
</evidence>
<keyword evidence="2 3" id="KW-0175">Coiled coil</keyword>
<proteinExistence type="predicted"/>
<gene>
    <name evidence="5" type="ORF">COMA1_10617</name>
</gene>
<keyword evidence="6" id="KW-1185">Reference proteome</keyword>
<dbReference type="AlphaFoldDB" id="A0A0S4L3X3"/>
<sequence>MASLGSGHDSNGERALVQRGVGLAAITIEQGPALAKLPCWQAVQIPRGMFTASRAILTILLLFLIVLEFVPWTQTIQASGKVSAYTPYDRPQNIESRITGRIKAWHIYEGVKVKKGELVGELEDYDPTFMAPEILPLFEQRKDALEKTKQAALARADQLNRRIGEMKKLVQAAVPSAEARVVEADNKVREAQQKVEQYKIDVHTAQLNVDRHRQLVREGLVSQRELELTIQTEIGTKAGLQAAQASLQGAEQARSSLSFGRDQVSADVNQRLMDAIASRDSAVAEAAKATESLADIAYRQQGVQQRIEAAKLFAPMDGTVVKMAKVGINETVKQGDNLVTISPLAADPAIEMKAEGLDSPLLKPGRKVRILFFGVPAIPLPAWPGLMAGTRGGIIKVVDQIDDGKGNYRFWVVPDPDDPQPWPEQTQVRQGTKVLGWVVMNRVPLWYELWRRFNFFPPDYLEREPSLFEMFAPKVAAPAAK</sequence>
<dbReference type="Gene3D" id="1.10.287.470">
    <property type="entry name" value="Helix hairpin bin"/>
    <property type="match status" value="1"/>
</dbReference>
<dbReference type="PANTHER" id="PTHR32347">
    <property type="entry name" value="EFFLUX SYSTEM COMPONENT YKNX-RELATED"/>
    <property type="match status" value="1"/>
</dbReference>
<feature type="transmembrane region" description="Helical" evidence="4">
    <location>
        <begin position="55"/>
        <end position="73"/>
    </location>
</feature>
<keyword evidence="4" id="KW-1133">Transmembrane helix</keyword>
<evidence type="ECO:0000256" key="4">
    <source>
        <dbReference type="SAM" id="Phobius"/>
    </source>
</evidence>
<name>A0A0S4L3X3_9BACT</name>
<evidence type="ECO:0000313" key="5">
    <source>
        <dbReference type="EMBL" id="CUS32412.1"/>
    </source>
</evidence>
<dbReference type="RefSeq" id="WP_090743521.1">
    <property type="nucleotide sequence ID" value="NZ_CZQA01000001.1"/>
</dbReference>
<evidence type="ECO:0000256" key="1">
    <source>
        <dbReference type="ARBA" id="ARBA00004196"/>
    </source>
</evidence>
<dbReference type="InterPro" id="IPR050465">
    <property type="entry name" value="UPF0194_transport"/>
</dbReference>
<dbReference type="STRING" id="1742972.COMA1_10617"/>
<dbReference type="OrthoDB" id="9760528at2"/>
<keyword evidence="4" id="KW-0812">Transmembrane</keyword>
<dbReference type="Proteomes" id="UP000199032">
    <property type="component" value="Unassembled WGS sequence"/>
</dbReference>
<protein>
    <submittedName>
        <fullName evidence="5">Putative Efflux transporter, membrane fusion protein</fullName>
    </submittedName>
</protein>
<dbReference type="Gene3D" id="2.40.50.100">
    <property type="match status" value="1"/>
</dbReference>
<feature type="coiled-coil region" evidence="3">
    <location>
        <begin position="142"/>
        <end position="208"/>
    </location>
</feature>
<accession>A0A0S4L3X3</accession>
<dbReference type="GO" id="GO:0030313">
    <property type="term" value="C:cell envelope"/>
    <property type="evidence" value="ECO:0007669"/>
    <property type="project" value="UniProtKB-SubCell"/>
</dbReference>